<organism evidence="1 2">
    <name type="scientific">Paraburkholderia guartelaensis</name>
    <dbReference type="NCBI Taxonomy" id="2546446"/>
    <lineage>
        <taxon>Bacteria</taxon>
        <taxon>Pseudomonadati</taxon>
        <taxon>Pseudomonadota</taxon>
        <taxon>Betaproteobacteria</taxon>
        <taxon>Burkholderiales</taxon>
        <taxon>Burkholderiaceae</taxon>
        <taxon>Paraburkholderia</taxon>
    </lineage>
</organism>
<sequence length="96" mass="10228">MRGSGCAAAEGGPRRTACAARRRAWREPAARTADGLRARGRAAALVVLWDSSYGATIARRATRGCPVAASRIGPRSCAAARNARQRAARLHNMVLW</sequence>
<accession>A0A4R5L5Q6</accession>
<evidence type="ECO:0000313" key="1">
    <source>
        <dbReference type="EMBL" id="TDG03084.1"/>
    </source>
</evidence>
<dbReference type="Proteomes" id="UP000295606">
    <property type="component" value="Unassembled WGS sequence"/>
</dbReference>
<gene>
    <name evidence="1" type="ORF">E1N52_36715</name>
</gene>
<evidence type="ECO:0000313" key="2">
    <source>
        <dbReference type="Proteomes" id="UP000295606"/>
    </source>
</evidence>
<name>A0A4R5L5Q6_9BURK</name>
<dbReference type="AlphaFoldDB" id="A0A4R5L5Q6"/>
<protein>
    <submittedName>
        <fullName evidence="1">Uncharacterized protein</fullName>
    </submittedName>
</protein>
<proteinExistence type="predicted"/>
<dbReference type="EMBL" id="SMOD01000047">
    <property type="protein sequence ID" value="TDG03084.1"/>
    <property type="molecule type" value="Genomic_DNA"/>
</dbReference>
<comment type="caution">
    <text evidence="1">The sequence shown here is derived from an EMBL/GenBank/DDBJ whole genome shotgun (WGS) entry which is preliminary data.</text>
</comment>
<reference evidence="1 2" key="1">
    <citation type="submission" date="2019-03" db="EMBL/GenBank/DDBJ databases">
        <title>Paraburkholderia sp. isolated from native Mimosa gymnas in Guartela State Park, Brazil.</title>
        <authorList>
            <person name="Paulitsch F."/>
            <person name="Hungria M."/>
            <person name="Delamuta J.R.M."/>
            <person name="Ribeiro R.A."/>
            <person name="Dall'Agnol R."/>
            <person name="Silva J.S.B."/>
        </authorList>
    </citation>
    <scope>NUCLEOTIDE SEQUENCE [LARGE SCALE GENOMIC DNA]</scope>
    <source>
        <strain evidence="1 2">CNPSo 3008</strain>
    </source>
</reference>